<dbReference type="AlphaFoldDB" id="A0AAD4KML2"/>
<evidence type="ECO:0000313" key="6">
    <source>
        <dbReference type="EMBL" id="KAH8695146.1"/>
    </source>
</evidence>
<evidence type="ECO:0000256" key="2">
    <source>
        <dbReference type="ARBA" id="ARBA00023015"/>
    </source>
</evidence>
<evidence type="ECO:0000313" key="7">
    <source>
        <dbReference type="Proteomes" id="UP001201262"/>
    </source>
</evidence>
<dbReference type="GeneID" id="70241757"/>
<evidence type="ECO:0000256" key="4">
    <source>
        <dbReference type="ARBA" id="ARBA00023242"/>
    </source>
</evidence>
<gene>
    <name evidence="6" type="ORF">BGW36DRAFT_298817</name>
</gene>
<dbReference type="GO" id="GO:0006351">
    <property type="term" value="P:DNA-templated transcription"/>
    <property type="evidence" value="ECO:0007669"/>
    <property type="project" value="InterPro"/>
</dbReference>
<evidence type="ECO:0000256" key="3">
    <source>
        <dbReference type="ARBA" id="ARBA00023163"/>
    </source>
</evidence>
<comment type="caution">
    <text evidence="6">The sequence shown here is derived from an EMBL/GenBank/DDBJ whole genome shotgun (WGS) entry which is preliminary data.</text>
</comment>
<feature type="domain" description="Xylanolytic transcriptional activator regulatory" evidence="5">
    <location>
        <begin position="18"/>
        <end position="176"/>
    </location>
</feature>
<dbReference type="PANTHER" id="PTHR31001">
    <property type="entry name" value="UNCHARACTERIZED TRANSCRIPTIONAL REGULATORY PROTEIN"/>
    <property type="match status" value="1"/>
</dbReference>
<protein>
    <recommendedName>
        <fullName evidence="5">Xylanolytic transcriptional activator regulatory domain-containing protein</fullName>
    </recommendedName>
</protein>
<dbReference type="RefSeq" id="XP_046070288.1">
    <property type="nucleotide sequence ID" value="XM_046211470.1"/>
</dbReference>
<keyword evidence="4" id="KW-0539">Nucleus</keyword>
<keyword evidence="3" id="KW-0804">Transcription</keyword>
<dbReference type="CDD" id="cd12148">
    <property type="entry name" value="fungal_TF_MHR"/>
    <property type="match status" value="1"/>
</dbReference>
<proteinExistence type="predicted"/>
<feature type="non-terminal residue" evidence="6">
    <location>
        <position position="486"/>
    </location>
</feature>
<evidence type="ECO:0000259" key="5">
    <source>
        <dbReference type="Pfam" id="PF04082"/>
    </source>
</evidence>
<keyword evidence="2" id="KW-0805">Transcription regulation</keyword>
<name>A0AAD4KML2_9EURO</name>
<dbReference type="InterPro" id="IPR050613">
    <property type="entry name" value="Sec_Metabolite_Reg"/>
</dbReference>
<dbReference type="GO" id="GO:0003677">
    <property type="term" value="F:DNA binding"/>
    <property type="evidence" value="ECO:0007669"/>
    <property type="project" value="InterPro"/>
</dbReference>
<organism evidence="6 7">
    <name type="scientific">Talaromyces proteolyticus</name>
    <dbReference type="NCBI Taxonomy" id="1131652"/>
    <lineage>
        <taxon>Eukaryota</taxon>
        <taxon>Fungi</taxon>
        <taxon>Dikarya</taxon>
        <taxon>Ascomycota</taxon>
        <taxon>Pezizomycotina</taxon>
        <taxon>Eurotiomycetes</taxon>
        <taxon>Eurotiomycetidae</taxon>
        <taxon>Eurotiales</taxon>
        <taxon>Trichocomaceae</taxon>
        <taxon>Talaromyces</taxon>
        <taxon>Talaromyces sect. Bacilispori</taxon>
    </lineage>
</organism>
<comment type="subcellular location">
    <subcellularLocation>
        <location evidence="1">Nucleus</location>
    </subcellularLocation>
</comment>
<keyword evidence="7" id="KW-1185">Reference proteome</keyword>
<dbReference type="GO" id="GO:0005634">
    <property type="term" value="C:nucleus"/>
    <property type="evidence" value="ECO:0007669"/>
    <property type="project" value="UniProtKB-SubCell"/>
</dbReference>
<dbReference type="GO" id="GO:0008270">
    <property type="term" value="F:zinc ion binding"/>
    <property type="evidence" value="ECO:0007669"/>
    <property type="project" value="InterPro"/>
</dbReference>
<dbReference type="Pfam" id="PF04082">
    <property type="entry name" value="Fungal_trans"/>
    <property type="match status" value="1"/>
</dbReference>
<dbReference type="InterPro" id="IPR007219">
    <property type="entry name" value="XnlR_reg_dom"/>
</dbReference>
<reference evidence="6" key="1">
    <citation type="submission" date="2021-12" db="EMBL/GenBank/DDBJ databases">
        <title>Convergent genome expansion in fungi linked to evolution of root-endophyte symbiosis.</title>
        <authorList>
            <consortium name="DOE Joint Genome Institute"/>
            <person name="Ke Y.-H."/>
            <person name="Bonito G."/>
            <person name="Liao H.-L."/>
            <person name="Looney B."/>
            <person name="Rojas-Flechas A."/>
            <person name="Nash J."/>
            <person name="Hameed K."/>
            <person name="Schadt C."/>
            <person name="Martin F."/>
            <person name="Crous P.W."/>
            <person name="Miettinen O."/>
            <person name="Magnuson J.K."/>
            <person name="Labbe J."/>
            <person name="Jacobson D."/>
            <person name="Doktycz M.J."/>
            <person name="Veneault-Fourrey C."/>
            <person name="Kuo A."/>
            <person name="Mondo S."/>
            <person name="Calhoun S."/>
            <person name="Riley R."/>
            <person name="Ohm R."/>
            <person name="LaButti K."/>
            <person name="Andreopoulos B."/>
            <person name="Pangilinan J."/>
            <person name="Nolan M."/>
            <person name="Tritt A."/>
            <person name="Clum A."/>
            <person name="Lipzen A."/>
            <person name="Daum C."/>
            <person name="Barry K."/>
            <person name="Grigoriev I.V."/>
            <person name="Vilgalys R."/>
        </authorList>
    </citation>
    <scope>NUCLEOTIDE SEQUENCE</scope>
    <source>
        <strain evidence="6">PMI_201</strain>
    </source>
</reference>
<accession>A0AAD4KML2</accession>
<dbReference type="EMBL" id="JAJTJA010000008">
    <property type="protein sequence ID" value="KAH8695146.1"/>
    <property type="molecule type" value="Genomic_DNA"/>
</dbReference>
<sequence length="486" mass="55144">PSLSFAHPTTLQIFRLWQVFLNNVHPLVMLFHAPSVQQVILDIATDPTSVNKATEALGFAIYLCAVASMTDSECLELTGESKADSLNRFSRLSHEALFNSDCLQSNNIVVLQALTLYTVTSPSQSEKLTLLTGRAAQLAEALGLHREERQQDLPPFVKEIRRRLFWQVLILDGRAAAAQRLGAGATAADPHFQDGSWDVRRPLNVSDSQLVPSMSMPPSENDSPTEMLLCSIRIEIEQAMRRLEQHQQHPSLLARRAPPAFGAWLEQQQQLQQVAVVEQTEQMIEQRLLRSCDACIPFHLLTAYQARSWLRQLRLSVYHPRQRGQNLDGGQQQPDERERLFSLAQQVLSYDNLIHSNPRFRRYLWLIGRDVPVDAVIVVLTELLSRSDNNNDDDDNDDKRNVIDRAWRQVIQIYEDHPALINVARDNPLFLAIGLLTLKAWDSRSDRMTFKGRQTSSSSTDYDQDEPPCISRLRAQKVVVNPASFS</sequence>
<dbReference type="Proteomes" id="UP001201262">
    <property type="component" value="Unassembled WGS sequence"/>
</dbReference>
<evidence type="ECO:0000256" key="1">
    <source>
        <dbReference type="ARBA" id="ARBA00004123"/>
    </source>
</evidence>
<dbReference type="PANTHER" id="PTHR31001:SF85">
    <property type="entry name" value="ZN(II)2CYS6 TRANSCRIPTION FACTOR (EUROFUNG)"/>
    <property type="match status" value="1"/>
</dbReference>